<gene>
    <name evidence="1" type="ORF">OUZ56_030255</name>
</gene>
<sequence length="78" mass="8192">MKKSLAAFGSVEQGVDGSRRAATATMVEYQQQSAGTRNKAMAGYHAATAGTSANKTTMERTIKATIPVSRRSQDIGGK</sequence>
<organism evidence="1 2">
    <name type="scientific">Daphnia magna</name>
    <dbReference type="NCBI Taxonomy" id="35525"/>
    <lineage>
        <taxon>Eukaryota</taxon>
        <taxon>Metazoa</taxon>
        <taxon>Ecdysozoa</taxon>
        <taxon>Arthropoda</taxon>
        <taxon>Crustacea</taxon>
        <taxon>Branchiopoda</taxon>
        <taxon>Diplostraca</taxon>
        <taxon>Cladocera</taxon>
        <taxon>Anomopoda</taxon>
        <taxon>Daphniidae</taxon>
        <taxon>Daphnia</taxon>
    </lineage>
</organism>
<keyword evidence="2" id="KW-1185">Reference proteome</keyword>
<evidence type="ECO:0000313" key="2">
    <source>
        <dbReference type="Proteomes" id="UP001234178"/>
    </source>
</evidence>
<comment type="caution">
    <text evidence="1">The sequence shown here is derived from an EMBL/GenBank/DDBJ whole genome shotgun (WGS) entry which is preliminary data.</text>
</comment>
<protein>
    <submittedName>
        <fullName evidence="1">Uncharacterized protein</fullName>
    </submittedName>
</protein>
<accession>A0ABQ9ZQR1</accession>
<reference evidence="1 2" key="1">
    <citation type="journal article" date="2023" name="Nucleic Acids Res.">
        <title>The hologenome of Daphnia magna reveals possible DNA methylation and microbiome-mediated evolution of the host genome.</title>
        <authorList>
            <person name="Chaturvedi A."/>
            <person name="Li X."/>
            <person name="Dhandapani V."/>
            <person name="Marshall H."/>
            <person name="Kissane S."/>
            <person name="Cuenca-Cambronero M."/>
            <person name="Asole G."/>
            <person name="Calvet F."/>
            <person name="Ruiz-Romero M."/>
            <person name="Marangio P."/>
            <person name="Guigo R."/>
            <person name="Rago D."/>
            <person name="Mirbahai L."/>
            <person name="Eastwood N."/>
            <person name="Colbourne J.K."/>
            <person name="Zhou J."/>
            <person name="Mallon E."/>
            <person name="Orsini L."/>
        </authorList>
    </citation>
    <scope>NUCLEOTIDE SEQUENCE [LARGE SCALE GENOMIC DNA]</scope>
    <source>
        <strain evidence="1">LRV0_1</strain>
    </source>
</reference>
<proteinExistence type="predicted"/>
<evidence type="ECO:0000313" key="1">
    <source>
        <dbReference type="EMBL" id="KAK4015272.1"/>
    </source>
</evidence>
<dbReference type="Proteomes" id="UP001234178">
    <property type="component" value="Unassembled WGS sequence"/>
</dbReference>
<dbReference type="EMBL" id="JAOYFB010000005">
    <property type="protein sequence ID" value="KAK4015272.1"/>
    <property type="molecule type" value="Genomic_DNA"/>
</dbReference>
<name>A0ABQ9ZQR1_9CRUS</name>